<dbReference type="EC" id="2.7.11.1" evidence="2"/>
<dbReference type="InterPro" id="IPR051131">
    <property type="entry name" value="NEK_Ser/Thr_kinase_NIMA"/>
</dbReference>
<sequence length="556" mass="64415">MACEIEDYEVLDVIGTGSFGTCYKVRNKLNKKIFVWKAIDYGKMSEETKQLLVSEVNLLRELNHPNIVKYFDRIIHRETTTVYIIMEWCQGGDLASLIIKHKKNGTLVCEQFVWRILYQTGRALQACHTRLSDVTVLHRDIKPANVFLDKFGNVKLGDFGLARILHGKDDCSETVVGTPFYMSPEIIKGKKYNRKSDIWALGCLVYELCALSPPFIGDDIKQLALSIKCGRFKRIPAFYSDDLQKIIELMLSTEHKFRPTIELILHHPTVVVNVSNKTVLTKPSVMIGVNITSDECANIKNKEKETKGSLDELQMIDKVKCLNFEEKEPEDVSQDIFKEKWLVRLEALRQKEAHLRKKEDSLINKERDLVNREKQITIIERLTKEKMSRAEIYLNRCRESRTSTSVLKSLKSQPMKADLDTSFSADPGDTSILPTSTKIDQKVFPFMRSASERRPKHVHFSSYSRRPLSGIREDRTQNDENKLKTCLKVNSNENITRNEPPSYEEERMIWLENKRAAYTTSNKENLKPKEEKAQVLKKEKSKPFFMSFRKKNNTFR</sequence>
<dbReference type="Gene3D" id="3.30.200.20">
    <property type="entry name" value="Phosphorylase Kinase, domain 1"/>
    <property type="match status" value="2"/>
</dbReference>
<evidence type="ECO:0000256" key="1">
    <source>
        <dbReference type="ARBA" id="ARBA00010886"/>
    </source>
</evidence>
<dbReference type="EMBL" id="GEDC01022674">
    <property type="protein sequence ID" value="JAS14624.1"/>
    <property type="molecule type" value="Transcribed_RNA"/>
</dbReference>
<proteinExistence type="inferred from homology"/>
<dbReference type="Pfam" id="PF00069">
    <property type="entry name" value="Pkinase"/>
    <property type="match status" value="1"/>
</dbReference>
<dbReference type="PANTHER" id="PTHR44899">
    <property type="entry name" value="CAMK FAMILY PROTEIN KINASE"/>
    <property type="match status" value="1"/>
</dbReference>
<dbReference type="GO" id="GO:0005524">
    <property type="term" value="F:ATP binding"/>
    <property type="evidence" value="ECO:0007669"/>
    <property type="project" value="UniProtKB-KW"/>
</dbReference>
<name>A0A1B6CMC9_9HEMI</name>
<evidence type="ECO:0000256" key="9">
    <source>
        <dbReference type="ARBA" id="ARBA00048679"/>
    </source>
</evidence>
<organism evidence="11">
    <name type="scientific">Clastoptera arizonana</name>
    <name type="common">Arizona spittle bug</name>
    <dbReference type="NCBI Taxonomy" id="38151"/>
    <lineage>
        <taxon>Eukaryota</taxon>
        <taxon>Metazoa</taxon>
        <taxon>Ecdysozoa</taxon>
        <taxon>Arthropoda</taxon>
        <taxon>Hexapoda</taxon>
        <taxon>Insecta</taxon>
        <taxon>Pterygota</taxon>
        <taxon>Neoptera</taxon>
        <taxon>Paraneoptera</taxon>
        <taxon>Hemiptera</taxon>
        <taxon>Auchenorrhyncha</taxon>
        <taxon>Cercopoidea</taxon>
        <taxon>Clastopteridae</taxon>
        <taxon>Clastoptera</taxon>
    </lineage>
</organism>
<keyword evidence="4" id="KW-0808">Transferase</keyword>
<dbReference type="SMART" id="SM00220">
    <property type="entry name" value="S_TKc"/>
    <property type="match status" value="1"/>
</dbReference>
<protein>
    <recommendedName>
        <fullName evidence="2">non-specific serine/threonine protein kinase</fullName>
        <ecNumber evidence="2">2.7.11.1</ecNumber>
    </recommendedName>
</protein>
<comment type="similarity">
    <text evidence="1">Belongs to the protein kinase superfamily. NEK Ser/Thr protein kinase family. NIMA subfamily.</text>
</comment>
<keyword evidence="7" id="KW-0067">ATP-binding</keyword>
<dbReference type="InterPro" id="IPR008271">
    <property type="entry name" value="Ser/Thr_kinase_AS"/>
</dbReference>
<dbReference type="CDD" id="cd08217">
    <property type="entry name" value="STKc_Nek2"/>
    <property type="match status" value="1"/>
</dbReference>
<accession>A0A1B6CMC9</accession>
<gene>
    <name evidence="11" type="ORF">g.1202</name>
</gene>
<evidence type="ECO:0000256" key="4">
    <source>
        <dbReference type="ARBA" id="ARBA00022679"/>
    </source>
</evidence>
<dbReference type="PROSITE" id="PS50011">
    <property type="entry name" value="PROTEIN_KINASE_DOM"/>
    <property type="match status" value="1"/>
</dbReference>
<keyword evidence="6" id="KW-0418">Kinase</keyword>
<dbReference type="Gene3D" id="1.10.510.10">
    <property type="entry name" value="Transferase(Phosphotransferase) domain 1"/>
    <property type="match status" value="1"/>
</dbReference>
<keyword evidence="3" id="KW-0723">Serine/threonine-protein kinase</keyword>
<dbReference type="InterPro" id="IPR000719">
    <property type="entry name" value="Prot_kinase_dom"/>
</dbReference>
<dbReference type="InterPro" id="IPR011009">
    <property type="entry name" value="Kinase-like_dom_sf"/>
</dbReference>
<evidence type="ECO:0000256" key="3">
    <source>
        <dbReference type="ARBA" id="ARBA00022527"/>
    </source>
</evidence>
<keyword evidence="5" id="KW-0547">Nucleotide-binding</keyword>
<evidence type="ECO:0000313" key="11">
    <source>
        <dbReference type="EMBL" id="JAS14624.1"/>
    </source>
</evidence>
<dbReference type="AlphaFoldDB" id="A0A1B6CMC9"/>
<reference evidence="11" key="1">
    <citation type="submission" date="2015-12" db="EMBL/GenBank/DDBJ databases">
        <title>De novo transcriptome assembly of four potential Pierce s Disease insect vectors from Arizona vineyards.</title>
        <authorList>
            <person name="Tassone E.E."/>
        </authorList>
    </citation>
    <scope>NUCLEOTIDE SEQUENCE</scope>
</reference>
<evidence type="ECO:0000256" key="6">
    <source>
        <dbReference type="ARBA" id="ARBA00022777"/>
    </source>
</evidence>
<dbReference type="SUPFAM" id="SSF56112">
    <property type="entry name" value="Protein kinase-like (PK-like)"/>
    <property type="match status" value="1"/>
</dbReference>
<evidence type="ECO:0000256" key="7">
    <source>
        <dbReference type="ARBA" id="ARBA00022840"/>
    </source>
</evidence>
<evidence type="ECO:0000256" key="5">
    <source>
        <dbReference type="ARBA" id="ARBA00022741"/>
    </source>
</evidence>
<evidence type="ECO:0000259" key="10">
    <source>
        <dbReference type="PROSITE" id="PS50011"/>
    </source>
</evidence>
<dbReference type="FunFam" id="3.30.200.20:FF:000097">
    <property type="entry name" value="Probable serine/threonine-protein kinase nek1"/>
    <property type="match status" value="1"/>
</dbReference>
<dbReference type="PANTHER" id="PTHR44899:SF10">
    <property type="entry name" value="NIMA-RELATED KINASE 2"/>
    <property type="match status" value="1"/>
</dbReference>
<dbReference type="PROSITE" id="PS00108">
    <property type="entry name" value="PROTEIN_KINASE_ST"/>
    <property type="match status" value="1"/>
</dbReference>
<comment type="catalytic activity">
    <reaction evidence="9">
        <text>L-seryl-[protein] + ATP = O-phospho-L-seryl-[protein] + ADP + H(+)</text>
        <dbReference type="Rhea" id="RHEA:17989"/>
        <dbReference type="Rhea" id="RHEA-COMP:9863"/>
        <dbReference type="Rhea" id="RHEA-COMP:11604"/>
        <dbReference type="ChEBI" id="CHEBI:15378"/>
        <dbReference type="ChEBI" id="CHEBI:29999"/>
        <dbReference type="ChEBI" id="CHEBI:30616"/>
        <dbReference type="ChEBI" id="CHEBI:83421"/>
        <dbReference type="ChEBI" id="CHEBI:456216"/>
        <dbReference type="EC" id="2.7.11.1"/>
    </reaction>
</comment>
<comment type="catalytic activity">
    <reaction evidence="8">
        <text>L-threonyl-[protein] + ATP = O-phospho-L-threonyl-[protein] + ADP + H(+)</text>
        <dbReference type="Rhea" id="RHEA:46608"/>
        <dbReference type="Rhea" id="RHEA-COMP:11060"/>
        <dbReference type="Rhea" id="RHEA-COMP:11605"/>
        <dbReference type="ChEBI" id="CHEBI:15378"/>
        <dbReference type="ChEBI" id="CHEBI:30013"/>
        <dbReference type="ChEBI" id="CHEBI:30616"/>
        <dbReference type="ChEBI" id="CHEBI:61977"/>
        <dbReference type="ChEBI" id="CHEBI:456216"/>
        <dbReference type="EC" id="2.7.11.1"/>
    </reaction>
</comment>
<feature type="domain" description="Protein kinase" evidence="10">
    <location>
        <begin position="8"/>
        <end position="270"/>
    </location>
</feature>
<dbReference type="GO" id="GO:0004674">
    <property type="term" value="F:protein serine/threonine kinase activity"/>
    <property type="evidence" value="ECO:0007669"/>
    <property type="project" value="UniProtKB-KW"/>
</dbReference>
<evidence type="ECO:0000256" key="2">
    <source>
        <dbReference type="ARBA" id="ARBA00012513"/>
    </source>
</evidence>
<evidence type="ECO:0000256" key="8">
    <source>
        <dbReference type="ARBA" id="ARBA00047899"/>
    </source>
</evidence>